<dbReference type="SMART" id="SM00866">
    <property type="entry name" value="UTRA"/>
    <property type="match status" value="1"/>
</dbReference>
<evidence type="ECO:0000256" key="1">
    <source>
        <dbReference type="ARBA" id="ARBA00023015"/>
    </source>
</evidence>
<dbReference type="InterPro" id="IPR028978">
    <property type="entry name" value="Chorismate_lyase_/UTRA_dom_sf"/>
</dbReference>
<evidence type="ECO:0000256" key="3">
    <source>
        <dbReference type="ARBA" id="ARBA00023163"/>
    </source>
</evidence>
<dbReference type="GO" id="GO:0003677">
    <property type="term" value="F:DNA binding"/>
    <property type="evidence" value="ECO:0007669"/>
    <property type="project" value="UniProtKB-UniRule"/>
</dbReference>
<dbReference type="InterPro" id="IPR050679">
    <property type="entry name" value="Bact_HTH_transcr_reg"/>
</dbReference>
<keyword evidence="3" id="KW-0804">Transcription</keyword>
<keyword evidence="1" id="KW-0805">Transcription regulation</keyword>
<dbReference type="PROSITE" id="PS50949">
    <property type="entry name" value="HTH_GNTR"/>
    <property type="match status" value="1"/>
</dbReference>
<dbReference type="GO" id="GO:0045892">
    <property type="term" value="P:negative regulation of DNA-templated transcription"/>
    <property type="evidence" value="ECO:0007669"/>
    <property type="project" value="UniProtKB-UniRule"/>
</dbReference>
<evidence type="ECO:0000313" key="7">
    <source>
        <dbReference type="Proteomes" id="UP000272706"/>
    </source>
</evidence>
<dbReference type="Pfam" id="PF07702">
    <property type="entry name" value="UTRA"/>
    <property type="match status" value="1"/>
</dbReference>
<dbReference type="AlphaFoldDB" id="A0A3A5KPZ7"/>
<evidence type="ECO:0000259" key="5">
    <source>
        <dbReference type="PROSITE" id="PS50949"/>
    </source>
</evidence>
<dbReference type="SUPFAM" id="SSF64288">
    <property type="entry name" value="Chorismate lyase-like"/>
    <property type="match status" value="1"/>
</dbReference>
<dbReference type="EMBL" id="QZWZ01000014">
    <property type="protein sequence ID" value="RJT37237.1"/>
    <property type="molecule type" value="Genomic_DNA"/>
</dbReference>
<dbReference type="InterPro" id="IPR011663">
    <property type="entry name" value="UTRA"/>
</dbReference>
<gene>
    <name evidence="6" type="primary">hutC</name>
    <name evidence="6" type="ORF">D3227_18790</name>
</gene>
<evidence type="ECO:0000256" key="2">
    <source>
        <dbReference type="ARBA" id="ARBA00023125"/>
    </source>
</evidence>
<dbReference type="InterPro" id="IPR036388">
    <property type="entry name" value="WH-like_DNA-bd_sf"/>
</dbReference>
<organism evidence="6 7">
    <name type="scientific">Mesorhizobium waimense</name>
    <dbReference type="NCBI Taxonomy" id="1300307"/>
    <lineage>
        <taxon>Bacteria</taxon>
        <taxon>Pseudomonadati</taxon>
        <taxon>Pseudomonadota</taxon>
        <taxon>Alphaproteobacteria</taxon>
        <taxon>Hyphomicrobiales</taxon>
        <taxon>Phyllobacteriaceae</taxon>
        <taxon>Mesorhizobium</taxon>
    </lineage>
</organism>
<keyword evidence="2" id="KW-0238">DNA-binding</keyword>
<dbReference type="Pfam" id="PF00392">
    <property type="entry name" value="GntR"/>
    <property type="match status" value="1"/>
</dbReference>
<name>A0A3A5KPZ7_9HYPH</name>
<dbReference type="Gene3D" id="3.40.1410.10">
    <property type="entry name" value="Chorismate lyase-like"/>
    <property type="match status" value="1"/>
</dbReference>
<dbReference type="InterPro" id="IPR036390">
    <property type="entry name" value="WH_DNA-bd_sf"/>
</dbReference>
<dbReference type="Proteomes" id="UP000272706">
    <property type="component" value="Unassembled WGS sequence"/>
</dbReference>
<dbReference type="PANTHER" id="PTHR44846">
    <property type="entry name" value="MANNOSYL-D-GLYCERATE TRANSPORT/METABOLISM SYSTEM REPRESSOR MNGR-RELATED"/>
    <property type="match status" value="1"/>
</dbReference>
<dbReference type="FunFam" id="1.10.10.10:FF:000079">
    <property type="entry name" value="GntR family transcriptional regulator"/>
    <property type="match status" value="1"/>
</dbReference>
<dbReference type="CDD" id="cd07377">
    <property type="entry name" value="WHTH_GntR"/>
    <property type="match status" value="1"/>
</dbReference>
<evidence type="ECO:0000256" key="4">
    <source>
        <dbReference type="NCBIfam" id="TIGR02018"/>
    </source>
</evidence>
<dbReference type="SUPFAM" id="SSF46785">
    <property type="entry name" value="Winged helix' DNA-binding domain"/>
    <property type="match status" value="1"/>
</dbReference>
<dbReference type="InterPro" id="IPR010248">
    <property type="entry name" value="His_ut_repres"/>
</dbReference>
<reference evidence="6 7" key="1">
    <citation type="submission" date="2018-09" db="EMBL/GenBank/DDBJ databases">
        <title>Mesorhizobium carmichaelinearum sp. nov. isolated from Carmichaelinea spp. root nodules in New Zealand.</title>
        <authorList>
            <person name="De Meyer S.E."/>
        </authorList>
    </citation>
    <scope>NUCLEOTIDE SEQUENCE [LARGE SCALE GENOMIC DNA]</scope>
    <source>
        <strain evidence="6 7">ICMP19557</strain>
    </source>
</reference>
<dbReference type="GO" id="GO:0003700">
    <property type="term" value="F:DNA-binding transcription factor activity"/>
    <property type="evidence" value="ECO:0007669"/>
    <property type="project" value="UniProtKB-UniRule"/>
</dbReference>
<protein>
    <recommendedName>
        <fullName evidence="4">Histidine utilization repressor</fullName>
    </recommendedName>
</protein>
<comment type="caution">
    <text evidence="6">The sequence shown here is derived from an EMBL/GenBank/DDBJ whole genome shotgun (WGS) entry which is preliminary data.</text>
</comment>
<keyword evidence="7" id="KW-1185">Reference proteome</keyword>
<proteinExistence type="predicted"/>
<dbReference type="NCBIfam" id="TIGR02018">
    <property type="entry name" value="his_ut_repres"/>
    <property type="match status" value="1"/>
</dbReference>
<dbReference type="RefSeq" id="WP_120015794.1">
    <property type="nucleotide sequence ID" value="NZ_QZWZ01000014.1"/>
</dbReference>
<dbReference type="SMART" id="SM00345">
    <property type="entry name" value="HTH_GNTR"/>
    <property type="match status" value="1"/>
</dbReference>
<accession>A0A3A5KPZ7</accession>
<dbReference type="PRINTS" id="PR00035">
    <property type="entry name" value="HTHGNTR"/>
</dbReference>
<dbReference type="InterPro" id="IPR000524">
    <property type="entry name" value="Tscrpt_reg_HTH_GntR"/>
</dbReference>
<sequence>MSLIETAAVEGGGSLHQRILSDISEKILSGAWAPGHRIPFEHELTAEYNCSRMTVNKALSQLAKAGLIERRRRSGSFVRRPQSQAAVLEIHDIRIEVEALGLPYRYERLARLKRRSSAEDRALLELTGAGPVLALECLHFAGQRPFAHEQRLINLTAVVEAGEEEFLDIAPGPWLIGRVPWSEAEHRIRAIAADQHIADALDIEPGAPCLVVERRTWSAEHPVTQVRFTYAADSHTLVARFRPSQG</sequence>
<dbReference type="GO" id="GO:0006547">
    <property type="term" value="P:L-histidine metabolic process"/>
    <property type="evidence" value="ECO:0007669"/>
    <property type="project" value="UniProtKB-UniRule"/>
</dbReference>
<dbReference type="Gene3D" id="1.10.10.10">
    <property type="entry name" value="Winged helix-like DNA-binding domain superfamily/Winged helix DNA-binding domain"/>
    <property type="match status" value="1"/>
</dbReference>
<dbReference type="OrthoDB" id="9808698at2"/>
<feature type="domain" description="HTH gntR-type" evidence="5">
    <location>
        <begin position="13"/>
        <end position="81"/>
    </location>
</feature>
<dbReference type="PANTHER" id="PTHR44846:SF16">
    <property type="entry name" value="TRANSCRIPTIONAL REGULATOR PHNF-RELATED"/>
    <property type="match status" value="1"/>
</dbReference>
<evidence type="ECO:0000313" key="6">
    <source>
        <dbReference type="EMBL" id="RJT37237.1"/>
    </source>
</evidence>